<protein>
    <recommendedName>
        <fullName evidence="3">DUF1795 domain-containing protein</fullName>
    </recommendedName>
</protein>
<dbReference type="AlphaFoldDB" id="A0A7H1BAQ7"/>
<dbReference type="EMBL" id="CP061281">
    <property type="protein sequence ID" value="QNS05812.1"/>
    <property type="molecule type" value="Genomic_DNA"/>
</dbReference>
<evidence type="ECO:0000313" key="1">
    <source>
        <dbReference type="EMBL" id="QNS05812.1"/>
    </source>
</evidence>
<keyword evidence="2" id="KW-1185">Reference proteome</keyword>
<organism evidence="1 2">
    <name type="scientific">Streptomyces xanthii</name>
    <dbReference type="NCBI Taxonomy" id="2768069"/>
    <lineage>
        <taxon>Bacteria</taxon>
        <taxon>Bacillati</taxon>
        <taxon>Actinomycetota</taxon>
        <taxon>Actinomycetes</taxon>
        <taxon>Kitasatosporales</taxon>
        <taxon>Streptomycetaceae</taxon>
        <taxon>Streptomyces</taxon>
    </lineage>
</organism>
<evidence type="ECO:0008006" key="3">
    <source>
        <dbReference type="Google" id="ProtNLM"/>
    </source>
</evidence>
<evidence type="ECO:0000313" key="2">
    <source>
        <dbReference type="Proteomes" id="UP000516428"/>
    </source>
</evidence>
<dbReference type="KEGG" id="sxn:IAG42_20970"/>
<dbReference type="RefSeq" id="WP_188338502.1">
    <property type="nucleotide sequence ID" value="NZ_CP061281.1"/>
</dbReference>
<reference evidence="1 2" key="1">
    <citation type="submission" date="2020-09" db="EMBL/GenBank/DDBJ databases">
        <title>A novel species.</title>
        <authorList>
            <person name="Gao J."/>
        </authorList>
    </citation>
    <scope>NUCLEOTIDE SEQUENCE [LARGE SCALE GENOMIC DNA]</scope>
    <source>
        <strain evidence="1 2">CRXT-Y-14</strain>
    </source>
</reference>
<proteinExistence type="predicted"/>
<gene>
    <name evidence="1" type="ORF">IAG42_20970</name>
</gene>
<dbReference type="Gene3D" id="3.40.1000.10">
    <property type="entry name" value="Mog1/PsbP, alpha/beta/alpha sandwich"/>
    <property type="match status" value="1"/>
</dbReference>
<dbReference type="Proteomes" id="UP000516428">
    <property type="component" value="Chromosome"/>
</dbReference>
<accession>A0A7H1BAQ7</accession>
<sequence>MATTLPVPIEFELPDGWHAAPPDEVGAPGAAFVALHPGADAGFTANIAIDGEYRPDDAPLAALADASVAQLRASGARVEVVERSEKGSAQAPGLLQELAVTAAVSGVLRELVQTQVYLGVLDVADPHRRVVIRLVLTATEAQHPTVLDDFQAFVRSVRPEGGGGA</sequence>
<name>A0A7H1BAQ7_9ACTN</name>